<protein>
    <submittedName>
        <fullName evidence="1">Uncharacterized protein</fullName>
    </submittedName>
</protein>
<dbReference type="Proteomes" id="UP000231569">
    <property type="component" value="Unassembled WGS sequence"/>
</dbReference>
<accession>A0A2M8KVC3</accession>
<organism evidence="1 2">
    <name type="scientific">Candidatus Roizmanbacteria bacterium CG10_big_fil_rev_8_21_14_0_10_45_7</name>
    <dbReference type="NCBI Taxonomy" id="1974854"/>
    <lineage>
        <taxon>Bacteria</taxon>
        <taxon>Candidatus Roizmaniibacteriota</taxon>
    </lineage>
</organism>
<name>A0A2M8KVC3_9BACT</name>
<evidence type="ECO:0000313" key="1">
    <source>
        <dbReference type="EMBL" id="PJE63877.1"/>
    </source>
</evidence>
<feature type="non-terminal residue" evidence="1">
    <location>
        <position position="69"/>
    </location>
</feature>
<sequence length="69" mass="8107">MLIKTYMTFLSSFLTQHMVYSQAMPSVATFASLFKKYRLKSEFETLTEFGGALEKRGLHYEDSIFSHWQ</sequence>
<gene>
    <name evidence="1" type="ORF">COU89_00865</name>
</gene>
<dbReference type="AlphaFoldDB" id="A0A2M8KVC3"/>
<proteinExistence type="predicted"/>
<comment type="caution">
    <text evidence="1">The sequence shown here is derived from an EMBL/GenBank/DDBJ whole genome shotgun (WGS) entry which is preliminary data.</text>
</comment>
<reference evidence="2" key="1">
    <citation type="submission" date="2017-09" db="EMBL/GenBank/DDBJ databases">
        <title>Depth-based differentiation of microbial function through sediment-hosted aquifers and enrichment of novel symbionts in the deep terrestrial subsurface.</title>
        <authorList>
            <person name="Probst A.J."/>
            <person name="Ladd B."/>
            <person name="Jarett J.K."/>
            <person name="Geller-Mcgrath D.E."/>
            <person name="Sieber C.M.K."/>
            <person name="Emerson J.B."/>
            <person name="Anantharaman K."/>
            <person name="Thomas B.C."/>
            <person name="Malmstrom R."/>
            <person name="Stieglmeier M."/>
            <person name="Klingl A."/>
            <person name="Woyke T."/>
            <person name="Ryan C.M."/>
            <person name="Banfield J.F."/>
        </authorList>
    </citation>
    <scope>NUCLEOTIDE SEQUENCE [LARGE SCALE GENOMIC DNA]</scope>
</reference>
<evidence type="ECO:0000313" key="2">
    <source>
        <dbReference type="Proteomes" id="UP000231569"/>
    </source>
</evidence>
<dbReference type="EMBL" id="PFEE01000019">
    <property type="protein sequence ID" value="PJE63877.1"/>
    <property type="molecule type" value="Genomic_DNA"/>
</dbReference>